<dbReference type="InterPro" id="IPR003594">
    <property type="entry name" value="HATPase_dom"/>
</dbReference>
<evidence type="ECO:0000259" key="8">
    <source>
        <dbReference type="SMART" id="SM00387"/>
    </source>
</evidence>
<evidence type="ECO:0000256" key="7">
    <source>
        <dbReference type="ARBA" id="ARBA00022840"/>
    </source>
</evidence>
<reference evidence="9 10" key="1">
    <citation type="journal article" date="2013" name="Genome Biol.">
        <title>Comparative genomics of the core and accessory genomes of 48 Sinorhizobium strains comprising five genospecies.</title>
        <authorList>
            <person name="Sugawara M."/>
            <person name="Epstein B."/>
            <person name="Badgley B.D."/>
            <person name="Unno T."/>
            <person name="Xu L."/>
            <person name="Reese J."/>
            <person name="Gyaneshwar P."/>
            <person name="Denny R."/>
            <person name="Mudge J."/>
            <person name="Bharti A.K."/>
            <person name="Farmer A.D."/>
            <person name="May G.D."/>
            <person name="Woodward J.E."/>
            <person name="Medigue C."/>
            <person name="Vallenet D."/>
            <person name="Lajus A."/>
            <person name="Rouy Z."/>
            <person name="Martinez-Vaz B."/>
            <person name="Tiffin P."/>
            <person name="Young N.D."/>
            <person name="Sadowsky M.J."/>
        </authorList>
    </citation>
    <scope>NUCLEOTIDE SEQUENCE [LARGE SCALE GENOMIC DNA]</scope>
    <source>
        <strain evidence="9 10">N6B1</strain>
    </source>
</reference>
<dbReference type="EC" id="2.7.13.3" evidence="2"/>
<dbReference type="SUPFAM" id="SSF55874">
    <property type="entry name" value="ATPase domain of HSP90 chaperone/DNA topoisomerase II/histidine kinase"/>
    <property type="match status" value="1"/>
</dbReference>
<keyword evidence="4" id="KW-0808">Transferase</keyword>
<dbReference type="GO" id="GO:0005524">
    <property type="term" value="F:ATP binding"/>
    <property type="evidence" value="ECO:0007669"/>
    <property type="project" value="UniProtKB-KW"/>
</dbReference>
<dbReference type="InterPro" id="IPR000014">
    <property type="entry name" value="PAS"/>
</dbReference>
<evidence type="ECO:0000256" key="3">
    <source>
        <dbReference type="ARBA" id="ARBA00022553"/>
    </source>
</evidence>
<evidence type="ECO:0000256" key="2">
    <source>
        <dbReference type="ARBA" id="ARBA00012438"/>
    </source>
</evidence>
<dbReference type="InterPro" id="IPR011495">
    <property type="entry name" value="Sig_transdc_His_kin_sub2_dim/P"/>
</dbReference>
<evidence type="ECO:0000256" key="1">
    <source>
        <dbReference type="ARBA" id="ARBA00000085"/>
    </source>
</evidence>
<dbReference type="InterPro" id="IPR035965">
    <property type="entry name" value="PAS-like_dom_sf"/>
</dbReference>
<dbReference type="Gene3D" id="3.30.565.10">
    <property type="entry name" value="Histidine kinase-like ATPase, C-terminal domain"/>
    <property type="match status" value="1"/>
</dbReference>
<feature type="domain" description="Histidine kinase/HSP90-like ATPase" evidence="8">
    <location>
        <begin position="243"/>
        <end position="340"/>
    </location>
</feature>
<evidence type="ECO:0000256" key="5">
    <source>
        <dbReference type="ARBA" id="ARBA00022741"/>
    </source>
</evidence>
<keyword evidence="6" id="KW-0418">Kinase</keyword>
<dbReference type="Gene3D" id="3.30.450.20">
    <property type="entry name" value="PAS domain"/>
    <property type="match status" value="1"/>
</dbReference>
<dbReference type="InterPro" id="IPR036890">
    <property type="entry name" value="HATPase_C_sf"/>
</dbReference>
<dbReference type="GO" id="GO:0004673">
    <property type="term" value="F:protein histidine kinase activity"/>
    <property type="evidence" value="ECO:0007669"/>
    <property type="project" value="UniProtKB-EC"/>
</dbReference>
<dbReference type="Proteomes" id="UP000429484">
    <property type="component" value="Unassembled WGS sequence"/>
</dbReference>
<keyword evidence="3" id="KW-0597">Phosphoprotein</keyword>
<dbReference type="AlphaFoldDB" id="A0AAW9TLE7"/>
<dbReference type="CDD" id="cd00130">
    <property type="entry name" value="PAS"/>
    <property type="match status" value="1"/>
</dbReference>
<dbReference type="Pfam" id="PF08448">
    <property type="entry name" value="PAS_4"/>
    <property type="match status" value="1"/>
</dbReference>
<evidence type="ECO:0000313" key="10">
    <source>
        <dbReference type="Proteomes" id="UP000429484"/>
    </source>
</evidence>
<dbReference type="InterPro" id="IPR013656">
    <property type="entry name" value="PAS_4"/>
</dbReference>
<organism evidence="9 10">
    <name type="scientific">Rhizobium meliloti</name>
    <name type="common">Ensifer meliloti</name>
    <name type="synonym">Sinorhizobium meliloti</name>
    <dbReference type="NCBI Taxonomy" id="382"/>
    <lineage>
        <taxon>Bacteria</taxon>
        <taxon>Pseudomonadati</taxon>
        <taxon>Pseudomonadota</taxon>
        <taxon>Alphaproteobacteria</taxon>
        <taxon>Hyphomicrobiales</taxon>
        <taxon>Rhizobiaceae</taxon>
        <taxon>Sinorhizobium/Ensifer group</taxon>
        <taxon>Sinorhizobium</taxon>
    </lineage>
</organism>
<dbReference type="Pfam" id="PF07568">
    <property type="entry name" value="HisKA_2"/>
    <property type="match status" value="1"/>
</dbReference>
<dbReference type="PANTHER" id="PTHR41523:SF8">
    <property type="entry name" value="ETHYLENE RESPONSE SENSOR PROTEIN"/>
    <property type="match status" value="1"/>
</dbReference>
<sequence>MSTTPTVHFEAASTLAVVVSSHEPLLFLSDDLKIIAASASFCRAFDIDPTSVPGKKLGELGQGEWAMPKLESLLKATASRSADIQAYEIDLKRPNRATRQLVVNAQTLDDGDVEHIRLLVAVTDVTDARAEARLKDDLARDKAILLQEVQHRVANSLQIIASVLMQSARRVQSEEARGHLHNAHHRVMSIAALQRQLSTSPGGSVELRTYLKQLCQSLGASMIADPSRLSIHVSADDSAVEADVSVSLGLIVTELVINALKHAFPDERTGTVMIDYRSSGRDWTLAVADNGIGMAAGRDAPKAGLGTGIVEALVKNLDGEITLSDAGPGTMVTIGHQESAGFQANLSPFVYAR</sequence>
<keyword evidence="7" id="KW-0067">ATP-binding</keyword>
<dbReference type="SUPFAM" id="SSF55785">
    <property type="entry name" value="PYP-like sensor domain (PAS domain)"/>
    <property type="match status" value="1"/>
</dbReference>
<dbReference type="PANTHER" id="PTHR41523">
    <property type="entry name" value="TWO-COMPONENT SYSTEM SENSOR PROTEIN"/>
    <property type="match status" value="1"/>
</dbReference>
<comment type="catalytic activity">
    <reaction evidence="1">
        <text>ATP + protein L-histidine = ADP + protein N-phospho-L-histidine.</text>
        <dbReference type="EC" id="2.7.13.3"/>
    </reaction>
</comment>
<evidence type="ECO:0000256" key="4">
    <source>
        <dbReference type="ARBA" id="ARBA00022679"/>
    </source>
</evidence>
<dbReference type="Pfam" id="PF02518">
    <property type="entry name" value="HATPase_c"/>
    <property type="match status" value="1"/>
</dbReference>
<accession>A0AAW9TLE7</accession>
<evidence type="ECO:0000313" key="9">
    <source>
        <dbReference type="EMBL" id="MQW32142.1"/>
    </source>
</evidence>
<dbReference type="EMBL" id="WISR01000050">
    <property type="protein sequence ID" value="MQW32142.1"/>
    <property type="molecule type" value="Genomic_DNA"/>
</dbReference>
<dbReference type="RefSeq" id="WP_153349406.1">
    <property type="nucleotide sequence ID" value="NZ_CP026526.1"/>
</dbReference>
<gene>
    <name evidence="9" type="ORF">GHK53_04625</name>
</gene>
<dbReference type="SMART" id="SM00387">
    <property type="entry name" value="HATPase_c"/>
    <property type="match status" value="1"/>
</dbReference>
<comment type="caution">
    <text evidence="9">The sequence shown here is derived from an EMBL/GenBank/DDBJ whole genome shotgun (WGS) entry which is preliminary data.</text>
</comment>
<proteinExistence type="predicted"/>
<protein>
    <recommendedName>
        <fullName evidence="2">histidine kinase</fullName>
        <ecNumber evidence="2">2.7.13.3</ecNumber>
    </recommendedName>
</protein>
<name>A0AAW9TLE7_RHIML</name>
<evidence type="ECO:0000256" key="6">
    <source>
        <dbReference type="ARBA" id="ARBA00022777"/>
    </source>
</evidence>
<keyword evidence="5" id="KW-0547">Nucleotide-binding</keyword>